<dbReference type="EMBL" id="CP007547">
    <property type="protein sequence ID" value="AIL46607.1"/>
    <property type="molecule type" value="Genomic_DNA"/>
</dbReference>
<dbReference type="GeneID" id="56683966"/>
<reference evidence="2" key="1">
    <citation type="journal article" date="2013" name="Lancet">
        <title>First case of E anophelis outbreak in an intensive-care unit.</title>
        <authorList>
            <person name="Teo J."/>
            <person name="Tan S.Y."/>
            <person name="Tay M."/>
            <person name="Ding Y."/>
            <person name="Kjelleberg S."/>
            <person name="Givskov M."/>
            <person name="Lin R.T."/>
            <person name="Yang L."/>
        </authorList>
    </citation>
    <scope>NUCLEOTIDE SEQUENCE [LARGE SCALE GENOMIC DNA]</scope>
    <source>
        <strain evidence="2">NUHP1</strain>
    </source>
</reference>
<feature type="domain" description="Cyclic nucleotide-binding" evidence="1">
    <location>
        <begin position="30"/>
        <end position="114"/>
    </location>
</feature>
<dbReference type="eggNOG" id="COG0664">
    <property type="taxonomic scope" value="Bacteria"/>
</dbReference>
<dbReference type="InterPro" id="IPR000595">
    <property type="entry name" value="cNMP-bd_dom"/>
</dbReference>
<dbReference type="RefSeq" id="WP_009091778.1">
    <property type="nucleotide sequence ID" value="NZ_CP007547.1"/>
</dbReference>
<protein>
    <submittedName>
        <fullName evidence="2">cAMP-binding protein</fullName>
    </submittedName>
</protein>
<dbReference type="Gene3D" id="2.60.120.10">
    <property type="entry name" value="Jelly Rolls"/>
    <property type="match status" value="1"/>
</dbReference>
<accession>A0A077EGQ2</accession>
<dbReference type="InterPro" id="IPR018490">
    <property type="entry name" value="cNMP-bd_dom_sf"/>
</dbReference>
<evidence type="ECO:0000313" key="3">
    <source>
        <dbReference type="Proteomes" id="UP000028933"/>
    </source>
</evidence>
<sequence>MTEHIEKIRVLVESFDEETKNVMDRLTTIKHLKKGELLLQENEVCRKSYFMVNGIARKFFILDNKEVTTEFFFEEDIAVSFESLVNQKPSKEVIECLTDVTVEAVDYNAFYQIRGQYPQLMEYVILVTELYVIWLEDRIFDFHARSATDRYLNLLKKYPEYIHHIKLTHISSYLGISLETLSRIRAKI</sequence>
<dbReference type="InterPro" id="IPR014710">
    <property type="entry name" value="RmlC-like_jellyroll"/>
</dbReference>
<proteinExistence type="predicted"/>
<dbReference type="KEGG" id="eao:BD94_2832"/>
<name>A0A077EGQ2_9FLAO</name>
<evidence type="ECO:0000259" key="1">
    <source>
        <dbReference type="Pfam" id="PF00027"/>
    </source>
</evidence>
<dbReference type="CDD" id="cd00038">
    <property type="entry name" value="CAP_ED"/>
    <property type="match status" value="1"/>
</dbReference>
<dbReference type="Pfam" id="PF00027">
    <property type="entry name" value="cNMP_binding"/>
    <property type="match status" value="1"/>
</dbReference>
<dbReference type="SUPFAM" id="SSF51206">
    <property type="entry name" value="cAMP-binding domain-like"/>
    <property type="match status" value="1"/>
</dbReference>
<evidence type="ECO:0000313" key="2">
    <source>
        <dbReference type="EMBL" id="AIL46607.1"/>
    </source>
</evidence>
<organism evidence="2 3">
    <name type="scientific">Elizabethkingia anophelis NUHP1</name>
    <dbReference type="NCBI Taxonomy" id="1338011"/>
    <lineage>
        <taxon>Bacteria</taxon>
        <taxon>Pseudomonadati</taxon>
        <taxon>Bacteroidota</taxon>
        <taxon>Flavobacteriia</taxon>
        <taxon>Flavobacteriales</taxon>
        <taxon>Weeksellaceae</taxon>
        <taxon>Elizabethkingia</taxon>
    </lineage>
</organism>
<dbReference type="STRING" id="1338011.BD94_2832"/>
<dbReference type="Proteomes" id="UP000028933">
    <property type="component" value="Chromosome"/>
</dbReference>
<dbReference type="HOGENOM" id="CLU_075053_9_3_10"/>
<reference evidence="2" key="2">
    <citation type="journal article" date="2015" name="Genome Biol. Evol.">
        <title>Complete Genome Sequence and Transcriptomic Analysis of the Novel Pathogen Elizabethkingia anophelis in Response to Oxidative Stress.</title>
        <authorList>
            <person name="Li Y."/>
            <person name="Liu Y."/>
            <person name="Chew S.C."/>
            <person name="Tay M."/>
            <person name="Salido M.M."/>
            <person name="Teo J."/>
            <person name="Lauro F.M."/>
            <person name="Givskov M."/>
            <person name="Yang L."/>
        </authorList>
    </citation>
    <scope>NUCLEOTIDE SEQUENCE</scope>
    <source>
        <strain evidence="2">NUHP1</strain>
    </source>
</reference>
<gene>
    <name evidence="2" type="ORF">BD94_2832</name>
</gene>
<dbReference type="AlphaFoldDB" id="A0A077EGQ2"/>